<evidence type="ECO:0000256" key="16">
    <source>
        <dbReference type="SAM" id="Phobius"/>
    </source>
</evidence>
<protein>
    <submittedName>
        <fullName evidence="19">Uncharacterized protein</fullName>
    </submittedName>
</protein>
<dbReference type="Pfam" id="PF00168">
    <property type="entry name" value="C2"/>
    <property type="match status" value="3"/>
</dbReference>
<dbReference type="PROSITE" id="PS51847">
    <property type="entry name" value="SMP"/>
    <property type="match status" value="1"/>
</dbReference>
<dbReference type="InterPro" id="IPR037752">
    <property type="entry name" value="C2C_KIAA1228"/>
</dbReference>
<keyword evidence="7" id="KW-0479">Metal-binding</keyword>
<keyword evidence="8" id="KW-0677">Repeat</keyword>
<keyword evidence="5" id="KW-1003">Cell membrane</keyword>
<keyword evidence="4" id="KW-0813">Transport</keyword>
<evidence type="ECO:0000256" key="6">
    <source>
        <dbReference type="ARBA" id="ARBA00022692"/>
    </source>
</evidence>
<dbReference type="PRINTS" id="PR00360">
    <property type="entry name" value="C2DOMAIN"/>
</dbReference>
<proteinExistence type="inferred from homology"/>
<dbReference type="InterPro" id="IPR051634">
    <property type="entry name" value="Extended_Synaptotagmin"/>
</dbReference>
<dbReference type="PANTHER" id="PTHR45761">
    <property type="entry name" value="EXTENDED SYNAPTOTAGMIN-LIKE PROTEIN 2, ISOFORM C"/>
    <property type="match status" value="1"/>
</dbReference>
<dbReference type="SUPFAM" id="SSF49562">
    <property type="entry name" value="C2 domain (Calcium/lipid-binding domain, CaLB)"/>
    <property type="match status" value="3"/>
</dbReference>
<feature type="transmembrane region" description="Helical" evidence="16">
    <location>
        <begin position="48"/>
        <end position="75"/>
    </location>
</feature>
<keyword evidence="10" id="KW-0106">Calcium</keyword>
<sequence>MKPNDSKGHIQGGLGEDSVLGSKQTWSPNAVNQLLMEFLMYTGKALLLFYPVYITGYLGLSISWVLLCMVIMTWWTKNSKWKHNRIGSTLNFLDNERQLIQKELKSLNMATWVHFPDIEKVDWLNKILQQAWPYFGSYMEKLLREKIQPSLRSSSPYLKTFTFKNINFGQRSLKVTGVQVHTDEGDKREVVLDLHLSYDGDVEIYSEVKTAINAGVKSLKLQGMLRIILESLSEQAPLVGGVTMFFIRRPKLQIDWTGMTNLLDTPALSHLSESAIIDSIASFMVLPNRMCFPLIDQVKVEQMRFPLPRGVVRIHCLEARHLMAMDTHLIGKGTSDPYAVLRVGTIHFKTKTIIKTLNPEWKEVFEFVVHEAPGQELEIELFDQDTDKDDPLGKFRLDFGDVRKEKVIDKWFRLEDATSGEIHLKLQWLCLHTDMERTMECDGNAIAMLAVYLDNASSLPKNSELQHKKDGKPSKEAVVTKKVHLPNTYARLSIDNQVLKSKVVCASRDPVFEQCFTFFVQNLQDKLNVQIKENEKKTLLGTLNLPLSQLLNTSDMSMEHDFRLELSGANSYVKLKATLRMLALEPPEPKVKQKPTTQALPVQNAPASSSTSSVTSALSPHSSSLAPPSSVPSSSIIQPTSSVPANAAASPITTNGFQNDGMTDGHRASLAADRSRTAPSTPAQMRRYDSRSLLSENSIASSRLDLSDKTPYPDYIMNHQGTFGQINLTLRHTNLRKRLIVTVNSCRELFSCSKDGSDAYVRLYLLPDQSWKQRKRTQVKKKTVNPVFNEKFEFNVSQEEAVTRKLDVAVKNNRMFHTRERNEIGMILIDLSQIDLSKGLTEWFELTLPGINKPVKERHLV</sequence>
<comment type="caution">
    <text evidence="19">The sequence shown here is derived from an EMBL/GenBank/DDBJ whole genome shotgun (WGS) entry which is preliminary data.</text>
</comment>
<evidence type="ECO:0000313" key="19">
    <source>
        <dbReference type="EMBL" id="KAL0964087.1"/>
    </source>
</evidence>
<dbReference type="InterPro" id="IPR037733">
    <property type="entry name" value="Ext_Synaptotagmin_C2A"/>
</dbReference>
<dbReference type="Gene3D" id="2.60.40.150">
    <property type="entry name" value="C2 domain"/>
    <property type="match status" value="3"/>
</dbReference>
<dbReference type="GO" id="GO:0006869">
    <property type="term" value="P:lipid transport"/>
    <property type="evidence" value="ECO:0007669"/>
    <property type="project" value="UniProtKB-KW"/>
</dbReference>
<dbReference type="SMART" id="SM00239">
    <property type="entry name" value="C2"/>
    <property type="match status" value="3"/>
</dbReference>
<keyword evidence="9" id="KW-0256">Endoplasmic reticulum</keyword>
<evidence type="ECO:0000256" key="12">
    <source>
        <dbReference type="ARBA" id="ARBA00023055"/>
    </source>
</evidence>
<evidence type="ECO:0000256" key="11">
    <source>
        <dbReference type="ARBA" id="ARBA00022989"/>
    </source>
</evidence>
<organism evidence="19 20">
    <name type="scientific">Umbra pygmaea</name>
    <name type="common">Eastern mudminnow</name>
    <dbReference type="NCBI Taxonomy" id="75934"/>
    <lineage>
        <taxon>Eukaryota</taxon>
        <taxon>Metazoa</taxon>
        <taxon>Chordata</taxon>
        <taxon>Craniata</taxon>
        <taxon>Vertebrata</taxon>
        <taxon>Euteleostomi</taxon>
        <taxon>Actinopterygii</taxon>
        <taxon>Neopterygii</taxon>
        <taxon>Teleostei</taxon>
        <taxon>Protacanthopterygii</taxon>
        <taxon>Esociformes</taxon>
        <taxon>Umbridae</taxon>
        <taxon>Umbra</taxon>
    </lineage>
</organism>
<feature type="compositionally biased region" description="Polar residues" evidence="15">
    <location>
        <begin position="651"/>
        <end position="661"/>
    </location>
</feature>
<evidence type="ECO:0000256" key="4">
    <source>
        <dbReference type="ARBA" id="ARBA00022448"/>
    </source>
</evidence>
<evidence type="ECO:0000256" key="7">
    <source>
        <dbReference type="ARBA" id="ARBA00022723"/>
    </source>
</evidence>
<dbReference type="InterPro" id="IPR035892">
    <property type="entry name" value="C2_domain_sf"/>
</dbReference>
<evidence type="ECO:0000256" key="3">
    <source>
        <dbReference type="ARBA" id="ARBA00005867"/>
    </source>
</evidence>
<evidence type="ECO:0000313" key="20">
    <source>
        <dbReference type="Proteomes" id="UP001557470"/>
    </source>
</evidence>
<reference evidence="19 20" key="1">
    <citation type="submission" date="2024-06" db="EMBL/GenBank/DDBJ databases">
        <authorList>
            <person name="Pan Q."/>
            <person name="Wen M."/>
            <person name="Jouanno E."/>
            <person name="Zahm M."/>
            <person name="Klopp C."/>
            <person name="Cabau C."/>
            <person name="Louis A."/>
            <person name="Berthelot C."/>
            <person name="Parey E."/>
            <person name="Roest Crollius H."/>
            <person name="Montfort J."/>
            <person name="Robinson-Rechavi M."/>
            <person name="Bouchez O."/>
            <person name="Lampietro C."/>
            <person name="Lopez Roques C."/>
            <person name="Donnadieu C."/>
            <person name="Postlethwait J."/>
            <person name="Bobe J."/>
            <person name="Verreycken H."/>
            <person name="Guiguen Y."/>
        </authorList>
    </citation>
    <scope>NUCLEOTIDE SEQUENCE [LARGE SCALE GENOMIC DNA]</scope>
    <source>
        <strain evidence="19">Up_M1</strain>
        <tissue evidence="19">Testis</tissue>
    </source>
</reference>
<dbReference type="GO" id="GO:0008289">
    <property type="term" value="F:lipid binding"/>
    <property type="evidence" value="ECO:0007669"/>
    <property type="project" value="UniProtKB-KW"/>
</dbReference>
<feature type="domain" description="C2" evidence="17">
    <location>
        <begin position="294"/>
        <end position="412"/>
    </location>
</feature>
<evidence type="ECO:0000256" key="15">
    <source>
        <dbReference type="SAM" id="MobiDB-lite"/>
    </source>
</evidence>
<comment type="similarity">
    <text evidence="3">Belongs to the extended synaptotagmin family.</text>
</comment>
<evidence type="ECO:0000256" key="14">
    <source>
        <dbReference type="ARBA" id="ARBA00023136"/>
    </source>
</evidence>
<evidence type="ECO:0000259" key="17">
    <source>
        <dbReference type="PROSITE" id="PS50004"/>
    </source>
</evidence>
<feature type="region of interest" description="Disordered" evidence="15">
    <location>
        <begin position="586"/>
        <end position="694"/>
    </location>
</feature>
<dbReference type="PANTHER" id="PTHR45761:SF4">
    <property type="entry name" value="EXTENDED SYNAPTOTAGMIN-3"/>
    <property type="match status" value="1"/>
</dbReference>
<keyword evidence="12" id="KW-0445">Lipid transport</keyword>
<evidence type="ECO:0000256" key="5">
    <source>
        <dbReference type="ARBA" id="ARBA00022475"/>
    </source>
</evidence>
<dbReference type="Pfam" id="PF17047">
    <property type="entry name" value="SMP_LBD"/>
    <property type="match status" value="1"/>
</dbReference>
<keyword evidence="6 16" id="KW-0812">Transmembrane</keyword>
<dbReference type="Proteomes" id="UP001557470">
    <property type="component" value="Unassembled WGS sequence"/>
</dbReference>
<keyword evidence="13" id="KW-0446">Lipid-binding</keyword>
<feature type="domain" description="SMP-LTD" evidence="18">
    <location>
        <begin position="117"/>
        <end position="295"/>
    </location>
</feature>
<keyword evidence="20" id="KW-1185">Reference proteome</keyword>
<evidence type="ECO:0000259" key="18">
    <source>
        <dbReference type="PROSITE" id="PS51847"/>
    </source>
</evidence>
<dbReference type="FunFam" id="2.60.40.150:FF:000093">
    <property type="entry name" value="Extended synaptotagmin 3"/>
    <property type="match status" value="1"/>
</dbReference>
<dbReference type="EMBL" id="JAGEUA010000010">
    <property type="protein sequence ID" value="KAL0964087.1"/>
    <property type="molecule type" value="Genomic_DNA"/>
</dbReference>
<keyword evidence="11 16" id="KW-1133">Transmembrane helix</keyword>
<evidence type="ECO:0000256" key="8">
    <source>
        <dbReference type="ARBA" id="ARBA00022737"/>
    </source>
</evidence>
<dbReference type="GO" id="GO:0005789">
    <property type="term" value="C:endoplasmic reticulum membrane"/>
    <property type="evidence" value="ECO:0007669"/>
    <property type="project" value="UniProtKB-SubCell"/>
</dbReference>
<dbReference type="GO" id="GO:0005886">
    <property type="term" value="C:plasma membrane"/>
    <property type="evidence" value="ECO:0007669"/>
    <property type="project" value="UniProtKB-SubCell"/>
</dbReference>
<dbReference type="InterPro" id="IPR039010">
    <property type="entry name" value="Synaptotagmin_SMP"/>
</dbReference>
<evidence type="ECO:0000256" key="1">
    <source>
        <dbReference type="ARBA" id="ARBA00004202"/>
    </source>
</evidence>
<keyword evidence="14 16" id="KW-0472">Membrane</keyword>
<evidence type="ECO:0000256" key="2">
    <source>
        <dbReference type="ARBA" id="ARBA00004477"/>
    </source>
</evidence>
<name>A0ABD0WK76_UMBPY</name>
<dbReference type="InterPro" id="IPR000008">
    <property type="entry name" value="C2_dom"/>
</dbReference>
<gene>
    <name evidence="19" type="ORF">UPYG_G00318380</name>
</gene>
<dbReference type="CDD" id="cd08391">
    <property type="entry name" value="C2A_C2C_Synaptotagmin_like"/>
    <property type="match status" value="1"/>
</dbReference>
<comment type="subcellular location">
    <subcellularLocation>
        <location evidence="1">Cell membrane</location>
        <topology evidence="1">Peripheral membrane protein</topology>
    </subcellularLocation>
    <subcellularLocation>
        <location evidence="2">Endoplasmic reticulum membrane</location>
        <topology evidence="2">Multi-pass membrane protein</topology>
    </subcellularLocation>
</comment>
<dbReference type="FunFam" id="2.60.40.150:FF:000025">
    <property type="entry name" value="Extended synaptotagmin 2"/>
    <property type="match status" value="1"/>
</dbReference>
<accession>A0ABD0WK76</accession>
<dbReference type="CDD" id="cd04030">
    <property type="entry name" value="C2C_KIAA1228"/>
    <property type="match status" value="1"/>
</dbReference>
<dbReference type="InterPro" id="IPR031468">
    <property type="entry name" value="SMP_LBD"/>
</dbReference>
<evidence type="ECO:0000256" key="9">
    <source>
        <dbReference type="ARBA" id="ARBA00022824"/>
    </source>
</evidence>
<dbReference type="AlphaFoldDB" id="A0ABD0WK76"/>
<dbReference type="PROSITE" id="PS50004">
    <property type="entry name" value="C2"/>
    <property type="match status" value="2"/>
</dbReference>
<dbReference type="GO" id="GO:0046872">
    <property type="term" value="F:metal ion binding"/>
    <property type="evidence" value="ECO:0007669"/>
    <property type="project" value="UniProtKB-KW"/>
</dbReference>
<feature type="compositionally biased region" description="Low complexity" evidence="15">
    <location>
        <begin position="606"/>
        <end position="644"/>
    </location>
</feature>
<evidence type="ECO:0000256" key="13">
    <source>
        <dbReference type="ARBA" id="ARBA00023121"/>
    </source>
</evidence>
<evidence type="ECO:0000256" key="10">
    <source>
        <dbReference type="ARBA" id="ARBA00022837"/>
    </source>
</evidence>
<feature type="domain" description="C2" evidence="17">
    <location>
        <begin position="722"/>
        <end position="844"/>
    </location>
</feature>